<dbReference type="CDD" id="cd00882">
    <property type="entry name" value="Ras_like_GTPase"/>
    <property type="match status" value="1"/>
</dbReference>
<accession>A0A2I1EYC2</accession>
<dbReference type="OrthoDB" id="2313066at2759"/>
<evidence type="ECO:0000313" key="2">
    <source>
        <dbReference type="EMBL" id="PKC64334.1"/>
    </source>
</evidence>
<protein>
    <recommendedName>
        <fullName evidence="5">G domain-containing protein</fullName>
    </recommendedName>
</protein>
<name>A0A2I1EYC2_9GLOM</name>
<dbReference type="InterPro" id="IPR027417">
    <property type="entry name" value="P-loop_NTPase"/>
</dbReference>
<dbReference type="EMBL" id="LLXH01000647">
    <property type="protein sequence ID" value="PKC64334.1"/>
    <property type="molecule type" value="Genomic_DNA"/>
</dbReference>
<dbReference type="VEuPathDB" id="FungiDB:FUN_010070"/>
<dbReference type="Gene3D" id="3.40.50.300">
    <property type="entry name" value="P-loop containing nucleotide triphosphate hydrolases"/>
    <property type="match status" value="1"/>
</dbReference>
<dbReference type="VEuPathDB" id="FungiDB:RhiirFUN_016639"/>
<dbReference type="SUPFAM" id="SSF52540">
    <property type="entry name" value="P-loop containing nucleoside triphosphate hydrolases"/>
    <property type="match status" value="1"/>
</dbReference>
<dbReference type="VEuPathDB" id="FungiDB:RhiirA1_462557"/>
<dbReference type="AlphaFoldDB" id="A0A2I1EYC2"/>
<comment type="caution">
    <text evidence="1">The sequence shown here is derived from an EMBL/GenBank/DDBJ whole genome shotgun (WGS) entry which is preliminary data.</text>
</comment>
<dbReference type="Proteomes" id="UP000232688">
    <property type="component" value="Unassembled WGS sequence"/>
</dbReference>
<proteinExistence type="predicted"/>
<evidence type="ECO:0008006" key="5">
    <source>
        <dbReference type="Google" id="ProtNLM"/>
    </source>
</evidence>
<gene>
    <name evidence="1" type="ORF">CHRIB12_LOCUS12131</name>
    <name evidence="2" type="ORF">RhiirA1_462557</name>
</gene>
<dbReference type="EMBL" id="CAGKOT010000026">
    <property type="protein sequence ID" value="CAB5369316.1"/>
    <property type="molecule type" value="Genomic_DNA"/>
</dbReference>
<evidence type="ECO:0000313" key="1">
    <source>
        <dbReference type="EMBL" id="CAB5369316.1"/>
    </source>
</evidence>
<reference evidence="2 3" key="2">
    <citation type="submission" date="2017-10" db="EMBL/GenBank/DDBJ databases">
        <title>Genome analyses suggest a sexual origin of heterokaryosis in a supposedly ancient asexual fungus.</title>
        <authorList>
            <person name="Corradi N."/>
            <person name="Sedzielewska K."/>
            <person name="Noel J."/>
            <person name="Charron P."/>
            <person name="Farinelli L."/>
            <person name="Marton T."/>
            <person name="Kruger M."/>
            <person name="Pelin A."/>
            <person name="Brachmann A."/>
            <person name="Corradi N."/>
        </authorList>
    </citation>
    <scope>NUCLEOTIDE SEQUENCE [LARGE SCALE GENOMIC DNA]</scope>
    <source>
        <strain evidence="2 3">A1</strain>
    </source>
</reference>
<evidence type="ECO:0000313" key="4">
    <source>
        <dbReference type="Proteomes" id="UP000684084"/>
    </source>
</evidence>
<reference evidence="2 3" key="1">
    <citation type="submission" date="2017-10" db="EMBL/GenBank/DDBJ databases">
        <title>Extensive intraspecific genome diversity in a model arbuscular mycorrhizal fungus.</title>
        <authorList>
            <person name="Chen E.C.H."/>
            <person name="Morin E."/>
            <person name="Baudet D."/>
            <person name="Noel J."/>
            <person name="Ndikumana S."/>
            <person name="Charron P."/>
            <person name="St-Onge C."/>
            <person name="Giorgi J."/>
            <person name="Grigoriev I.V."/>
            <person name="Roux C."/>
            <person name="Martin F.M."/>
            <person name="Corradi N."/>
        </authorList>
    </citation>
    <scope>NUCLEOTIDE SEQUENCE [LARGE SCALE GENOMIC DNA]</scope>
    <source>
        <strain evidence="2 3">A1</strain>
    </source>
</reference>
<dbReference type="Proteomes" id="UP000684084">
    <property type="component" value="Unassembled WGS sequence"/>
</dbReference>
<sequence length="516" mass="58477">MKEIILAFGSTGLGKTTMAHLLCEANVKGSSGIESATKIAVHYETDKYLYIDTCGFGDSSGKTDEEVFHDMMCLFQRYGKNNIFNVNTILWFCSESERETSHLQREANFIQRLVEYTDECNPIDLWKSVLIITKGNLNLRKLVDGPKSAARNACRAFSNKQINEFDEDSFIVKHFPCWIYDIEGLTEESTRWVKMDPETRFEFNCYRQDEIKSKVQHLISNFSPITIRFKQGKCKKCNVNGDPRLFITQCHTKSFFKHSVKIEYFHPEEIIHFHSGSKFLVHEPDENSIKMLFESIFDGDQIEIPVSQVSSEIAEKIIESCKFNNQTKATPEPQPSQEEFKQVIPELQSSFMSQIISYAPQAASNVLQTVAPLVTTLAVPRMAPSTVTSTYLLSGPSVAFLVICFERNKCCYEAKNISCKRCKKLIEEIKEIGCIEKCDNCKKEWIETGCATGYGCCKNEEGKPGCQAHEKCTICAEAAIELNSQGCTQFCAKCKEMWNTTPGCDSSSKHDVLIMD</sequence>
<reference evidence="1" key="3">
    <citation type="submission" date="2020-05" db="EMBL/GenBank/DDBJ databases">
        <authorList>
            <person name="Rincon C."/>
            <person name="Sanders R I."/>
            <person name="Robbins C."/>
            <person name="Chaturvedi A."/>
        </authorList>
    </citation>
    <scope>NUCLEOTIDE SEQUENCE</scope>
    <source>
        <strain evidence="1">CHB12</strain>
    </source>
</reference>
<organism evidence="1 4">
    <name type="scientific">Rhizophagus irregularis</name>
    <dbReference type="NCBI Taxonomy" id="588596"/>
    <lineage>
        <taxon>Eukaryota</taxon>
        <taxon>Fungi</taxon>
        <taxon>Fungi incertae sedis</taxon>
        <taxon>Mucoromycota</taxon>
        <taxon>Glomeromycotina</taxon>
        <taxon>Glomeromycetes</taxon>
        <taxon>Glomerales</taxon>
        <taxon>Glomeraceae</taxon>
        <taxon>Rhizophagus</taxon>
    </lineage>
</organism>
<evidence type="ECO:0000313" key="3">
    <source>
        <dbReference type="Proteomes" id="UP000232688"/>
    </source>
</evidence>